<dbReference type="AlphaFoldDB" id="A0A9X3MZH2"/>
<feature type="chain" id="PRO_5040909086" evidence="1">
    <location>
        <begin position="29"/>
        <end position="485"/>
    </location>
</feature>
<evidence type="ECO:0000259" key="2">
    <source>
        <dbReference type="Pfam" id="PF16841"/>
    </source>
</evidence>
<accession>A0A9X3MZH2</accession>
<name>A0A9X3MZH2_9ACTN</name>
<dbReference type="InterPro" id="IPR029455">
    <property type="entry name" value="GHL15"/>
</dbReference>
<sequence>MQRTSRLVSALVLVGAAIASGSVEPAFSATSLVTLEAESMSATTGKIKTDATANGGRSYALTANGALSASINPASPVTSVTIRAKGDQCQGAPALALRVDGATVQTFSVTGTSWTAYTTTAAVPAGGHTVTLAYTNDRSTARCNRNLYLDTATFSGTTQSSSAPQLSVRHLWTNSDGTSAFSPSTDSARTDVFIAHAFDSFAQADAYHANRPAGQAYFYADFGVAGDPCCVASVLDAATVDAHGWWATHNGARIPNPWGGASWLVDLGKPGVAAAYAAALEAKWGAHNWQGVFADDINAWRNLGYAIDGYASAGDWINRAVVPLVRTVTGAIAADKGGVVIPNIGNWPQEPDMDAVADAASGGLNEWYLTWGGGAGQAVAEIEAEYASMRRAIAGGRTYLGIVHSTALTRYAFCAAAIMGERDKVLITNQTSYGSAPLAWDPVFDLDLGAATEPTRHTAGSTAWSRRFTNHALSIDTGAQTCTIQ</sequence>
<proteinExistence type="predicted"/>
<organism evidence="3 4">
    <name type="scientific">Solirubrobacter ginsenosidimutans</name>
    <dbReference type="NCBI Taxonomy" id="490573"/>
    <lineage>
        <taxon>Bacteria</taxon>
        <taxon>Bacillati</taxon>
        <taxon>Actinomycetota</taxon>
        <taxon>Thermoleophilia</taxon>
        <taxon>Solirubrobacterales</taxon>
        <taxon>Solirubrobacteraceae</taxon>
        <taxon>Solirubrobacter</taxon>
    </lineage>
</organism>
<dbReference type="InterPro" id="IPR031768">
    <property type="entry name" value="CBM60_xylan-bd"/>
</dbReference>
<feature type="signal peptide" evidence="1">
    <location>
        <begin position="1"/>
        <end position="28"/>
    </location>
</feature>
<dbReference type="InterPro" id="IPR008979">
    <property type="entry name" value="Galactose-bd-like_sf"/>
</dbReference>
<dbReference type="SUPFAM" id="SSF49785">
    <property type="entry name" value="Galactose-binding domain-like"/>
    <property type="match status" value="1"/>
</dbReference>
<protein>
    <submittedName>
        <fullName evidence="3">Glycoside hydrolase</fullName>
    </submittedName>
</protein>
<evidence type="ECO:0000313" key="3">
    <source>
        <dbReference type="EMBL" id="MDA0164223.1"/>
    </source>
</evidence>
<evidence type="ECO:0000256" key="1">
    <source>
        <dbReference type="SAM" id="SignalP"/>
    </source>
</evidence>
<evidence type="ECO:0000313" key="4">
    <source>
        <dbReference type="Proteomes" id="UP001149140"/>
    </source>
</evidence>
<dbReference type="RefSeq" id="WP_270043473.1">
    <property type="nucleotide sequence ID" value="NZ_JAPDOD010000031.1"/>
</dbReference>
<comment type="caution">
    <text evidence="3">The sequence shown here is derived from an EMBL/GenBank/DDBJ whole genome shotgun (WGS) entry which is preliminary data.</text>
</comment>
<dbReference type="Pfam" id="PF16841">
    <property type="entry name" value="CBM60"/>
    <property type="match status" value="1"/>
</dbReference>
<dbReference type="GO" id="GO:0016787">
    <property type="term" value="F:hydrolase activity"/>
    <property type="evidence" value="ECO:0007669"/>
    <property type="project" value="UniProtKB-KW"/>
</dbReference>
<keyword evidence="4" id="KW-1185">Reference proteome</keyword>
<dbReference type="EMBL" id="JAPDOD010000031">
    <property type="protein sequence ID" value="MDA0164223.1"/>
    <property type="molecule type" value="Genomic_DNA"/>
</dbReference>
<keyword evidence="3" id="KW-0378">Hydrolase</keyword>
<dbReference type="Gene3D" id="2.60.60.40">
    <property type="match status" value="1"/>
</dbReference>
<keyword evidence="1" id="KW-0732">Signal</keyword>
<reference evidence="3" key="1">
    <citation type="submission" date="2022-10" db="EMBL/GenBank/DDBJ databases">
        <title>The WGS of Solirubrobacter ginsenosidimutans DSM 21036.</title>
        <authorList>
            <person name="Jiang Z."/>
        </authorList>
    </citation>
    <scope>NUCLEOTIDE SEQUENCE</scope>
    <source>
        <strain evidence="3">DSM 21036</strain>
    </source>
</reference>
<feature type="domain" description="Carbohydrate binding module xylan-binding" evidence="2">
    <location>
        <begin position="80"/>
        <end position="165"/>
    </location>
</feature>
<dbReference type="Proteomes" id="UP001149140">
    <property type="component" value="Unassembled WGS sequence"/>
</dbReference>
<dbReference type="Pfam" id="PF14885">
    <property type="entry name" value="GHL15"/>
    <property type="match status" value="1"/>
</dbReference>
<gene>
    <name evidence="3" type="ORF">OM076_28390</name>
</gene>